<evidence type="ECO:0000313" key="2">
    <source>
        <dbReference type="Proteomes" id="UP000299102"/>
    </source>
</evidence>
<reference evidence="1 2" key="1">
    <citation type="journal article" date="2019" name="Commun. Biol.">
        <title>The bagworm genome reveals a unique fibroin gene that provides high tensile strength.</title>
        <authorList>
            <person name="Kono N."/>
            <person name="Nakamura H."/>
            <person name="Ohtoshi R."/>
            <person name="Tomita M."/>
            <person name="Numata K."/>
            <person name="Arakawa K."/>
        </authorList>
    </citation>
    <scope>NUCLEOTIDE SEQUENCE [LARGE SCALE GENOMIC DNA]</scope>
</reference>
<evidence type="ECO:0000313" key="1">
    <source>
        <dbReference type="EMBL" id="GBP34545.1"/>
    </source>
</evidence>
<protein>
    <submittedName>
        <fullName evidence="1">Uncharacterized protein</fullName>
    </submittedName>
</protein>
<gene>
    <name evidence="1" type="ORF">EVAR_85265_1</name>
</gene>
<sequence length="133" mass="15636">MERFNASMRNDFHLNCVPFLTVLLSNNDVGVRHLAEAKIFDAYIVQRYYHKDYVVNKSKDYDQIIETMVRHSASARFARLRYTTSWWAISVIRGAPESFLKVFPIMYFSETTHFAKLLELTPFLYEAPGMEIL</sequence>
<name>A0A4C1VA51_EUMVA</name>
<proteinExistence type="predicted"/>
<accession>A0A4C1VA51</accession>
<keyword evidence="2" id="KW-1185">Reference proteome</keyword>
<dbReference type="EMBL" id="BGZK01000290">
    <property type="protein sequence ID" value="GBP34545.1"/>
    <property type="molecule type" value="Genomic_DNA"/>
</dbReference>
<organism evidence="1 2">
    <name type="scientific">Eumeta variegata</name>
    <name type="common">Bagworm moth</name>
    <name type="synonym">Eumeta japonica</name>
    <dbReference type="NCBI Taxonomy" id="151549"/>
    <lineage>
        <taxon>Eukaryota</taxon>
        <taxon>Metazoa</taxon>
        <taxon>Ecdysozoa</taxon>
        <taxon>Arthropoda</taxon>
        <taxon>Hexapoda</taxon>
        <taxon>Insecta</taxon>
        <taxon>Pterygota</taxon>
        <taxon>Neoptera</taxon>
        <taxon>Endopterygota</taxon>
        <taxon>Lepidoptera</taxon>
        <taxon>Glossata</taxon>
        <taxon>Ditrysia</taxon>
        <taxon>Tineoidea</taxon>
        <taxon>Psychidae</taxon>
        <taxon>Oiketicinae</taxon>
        <taxon>Eumeta</taxon>
    </lineage>
</organism>
<dbReference type="AlphaFoldDB" id="A0A4C1VA51"/>
<comment type="caution">
    <text evidence="1">The sequence shown here is derived from an EMBL/GenBank/DDBJ whole genome shotgun (WGS) entry which is preliminary data.</text>
</comment>
<dbReference type="Proteomes" id="UP000299102">
    <property type="component" value="Unassembled WGS sequence"/>
</dbReference>